<dbReference type="RefSeq" id="XP_040701922.1">
    <property type="nucleotide sequence ID" value="XM_040842318.1"/>
</dbReference>
<dbReference type="PROSITE" id="PS50048">
    <property type="entry name" value="ZN2_CY6_FUNGAL_2"/>
    <property type="match status" value="1"/>
</dbReference>
<evidence type="ECO:0000313" key="11">
    <source>
        <dbReference type="Proteomes" id="UP000184356"/>
    </source>
</evidence>
<organism evidence="10 11">
    <name type="scientific">Aspergillus sydowii CBS 593.65</name>
    <dbReference type="NCBI Taxonomy" id="1036612"/>
    <lineage>
        <taxon>Eukaryota</taxon>
        <taxon>Fungi</taxon>
        <taxon>Dikarya</taxon>
        <taxon>Ascomycota</taxon>
        <taxon>Pezizomycotina</taxon>
        <taxon>Eurotiomycetes</taxon>
        <taxon>Eurotiomycetidae</taxon>
        <taxon>Eurotiales</taxon>
        <taxon>Aspergillaceae</taxon>
        <taxon>Aspergillus</taxon>
        <taxon>Aspergillus subgen. Nidulantes</taxon>
    </lineage>
</organism>
<dbReference type="GO" id="GO:0005634">
    <property type="term" value="C:nucleus"/>
    <property type="evidence" value="ECO:0007669"/>
    <property type="project" value="UniProtKB-SubCell"/>
</dbReference>
<dbReference type="VEuPathDB" id="FungiDB:ASPSYDRAFT_153767"/>
<dbReference type="SMART" id="SM00906">
    <property type="entry name" value="Fungal_trans"/>
    <property type="match status" value="1"/>
</dbReference>
<name>A0A1L9TFA8_9EURO</name>
<keyword evidence="2" id="KW-0479">Metal-binding</keyword>
<proteinExistence type="predicted"/>
<evidence type="ECO:0000313" key="10">
    <source>
        <dbReference type="EMBL" id="OJJ58116.1"/>
    </source>
</evidence>
<evidence type="ECO:0000256" key="6">
    <source>
        <dbReference type="ARBA" id="ARBA00023163"/>
    </source>
</evidence>
<sequence length="719" mass="81223">MDSPRRTRNRAACKRCQRRKIRCDGNIPSCGSCRKAGVSCINDGKQEVHRSYIANTENRIKWLESIIRDRCSDIDLNRPEGLQGTLDEEPRPGTPDETRANVHHDALPDNIQERREPQVEITPRVIVSQDQGVSQEPPQASGVNEEPQQAHEIGLVSLSPGGDPRYIGPSSGYFFAKRILTSAGCRGMPRTSTSAPLDSAHLSLELLNTPAAMPAQKQSTIELTIKYFRTVHLLYPFLHEQAHIETTERVYASHEQNPLETFQVYMVLAIASLNLSRQCKVHLPVEGYYASAMKHVDFVCNHGSVASLQCLLLLMVYALYNPSCNINIWNLNYQCLASVIDLGLQRDVRASSSLHISVFDQEMRTRIFWVVYTFDRTVCTMMGRPIGIRDEACDIRFPLPISDRDLSKVSPDYQTYDKSTSHISYSIHLFKLSQLNSEIKYIMHSINRNAPAYALPAVRNILTWQQDMMKSLDNWFQDIPQQPRGEETEIVLLCKAKYHETMILLLRPSPGIPNPSEEILGECFNHALMLLQKFSALYATGNLLYNRLVVHSIFLGTLVMLNCIWKLPRAAARIPVDDLISKFNTSQNILSSIGEHWSEATRARDCVKELSTMTIQRLLKTQPSQPDFHYQVTDNQRLGPGRSQHQYQADKSQDQATTEGPATILPETWPIGNTQTGLEGPASEFSNLFDDFLQGDFPGWSGMSDIDGLMWDIFNNGPQ</sequence>
<feature type="domain" description="Zn(2)-C6 fungal-type" evidence="9">
    <location>
        <begin position="12"/>
        <end position="42"/>
    </location>
</feature>
<dbReference type="PANTHER" id="PTHR47782:SF1">
    <property type="entry name" value="PYRIMIDINE PATHWAY REGULATORY PROTEIN 1"/>
    <property type="match status" value="1"/>
</dbReference>
<keyword evidence="11" id="KW-1185">Reference proteome</keyword>
<comment type="subcellular location">
    <subcellularLocation>
        <location evidence="1">Nucleus</location>
    </subcellularLocation>
</comment>
<keyword evidence="7" id="KW-0539">Nucleus</keyword>
<dbReference type="CDD" id="cd00067">
    <property type="entry name" value="GAL4"/>
    <property type="match status" value="1"/>
</dbReference>
<evidence type="ECO:0000256" key="7">
    <source>
        <dbReference type="ARBA" id="ARBA00023242"/>
    </source>
</evidence>
<dbReference type="OrthoDB" id="25921at2759"/>
<feature type="region of interest" description="Disordered" evidence="8">
    <location>
        <begin position="79"/>
        <end position="101"/>
    </location>
</feature>
<evidence type="ECO:0000256" key="4">
    <source>
        <dbReference type="ARBA" id="ARBA00023015"/>
    </source>
</evidence>
<dbReference type="GO" id="GO:0008270">
    <property type="term" value="F:zinc ion binding"/>
    <property type="evidence" value="ECO:0007669"/>
    <property type="project" value="InterPro"/>
</dbReference>
<dbReference type="CDD" id="cd12148">
    <property type="entry name" value="fungal_TF_MHR"/>
    <property type="match status" value="1"/>
</dbReference>
<feature type="compositionally biased region" description="Polar residues" evidence="8">
    <location>
        <begin position="643"/>
        <end position="660"/>
    </location>
</feature>
<dbReference type="GO" id="GO:0043565">
    <property type="term" value="F:sequence-specific DNA binding"/>
    <property type="evidence" value="ECO:0007669"/>
    <property type="project" value="TreeGrafter"/>
</dbReference>
<dbReference type="GO" id="GO:0006351">
    <property type="term" value="P:DNA-templated transcription"/>
    <property type="evidence" value="ECO:0007669"/>
    <property type="project" value="InterPro"/>
</dbReference>
<dbReference type="PANTHER" id="PTHR47782">
    <property type="entry name" value="ZN(II)2CYS6 TRANSCRIPTION FACTOR (EUROFUNG)-RELATED"/>
    <property type="match status" value="1"/>
</dbReference>
<dbReference type="GO" id="GO:0000981">
    <property type="term" value="F:DNA-binding transcription factor activity, RNA polymerase II-specific"/>
    <property type="evidence" value="ECO:0007669"/>
    <property type="project" value="InterPro"/>
</dbReference>
<dbReference type="InterPro" id="IPR052202">
    <property type="entry name" value="Yeast_MetPath_Reg"/>
</dbReference>
<dbReference type="EMBL" id="KV878587">
    <property type="protein sequence ID" value="OJJ58116.1"/>
    <property type="molecule type" value="Genomic_DNA"/>
</dbReference>
<keyword evidence="4" id="KW-0805">Transcription regulation</keyword>
<feature type="region of interest" description="Disordered" evidence="8">
    <location>
        <begin position="626"/>
        <end position="680"/>
    </location>
</feature>
<dbReference type="GO" id="GO:0045944">
    <property type="term" value="P:positive regulation of transcription by RNA polymerase II"/>
    <property type="evidence" value="ECO:0007669"/>
    <property type="project" value="TreeGrafter"/>
</dbReference>
<keyword evidence="3" id="KW-0862">Zinc</keyword>
<evidence type="ECO:0000259" key="9">
    <source>
        <dbReference type="PROSITE" id="PS50048"/>
    </source>
</evidence>
<evidence type="ECO:0000256" key="2">
    <source>
        <dbReference type="ARBA" id="ARBA00022723"/>
    </source>
</evidence>
<dbReference type="InterPro" id="IPR001138">
    <property type="entry name" value="Zn2Cys6_DnaBD"/>
</dbReference>
<feature type="region of interest" description="Disordered" evidence="8">
    <location>
        <begin position="129"/>
        <end position="149"/>
    </location>
</feature>
<feature type="compositionally biased region" description="Basic and acidic residues" evidence="8">
    <location>
        <begin position="88"/>
        <end position="101"/>
    </location>
</feature>
<evidence type="ECO:0000256" key="3">
    <source>
        <dbReference type="ARBA" id="ARBA00022833"/>
    </source>
</evidence>
<keyword evidence="6" id="KW-0804">Transcription</keyword>
<dbReference type="InterPro" id="IPR036864">
    <property type="entry name" value="Zn2-C6_fun-type_DNA-bd_sf"/>
</dbReference>
<dbReference type="SMART" id="SM00066">
    <property type="entry name" value="GAL4"/>
    <property type="match status" value="1"/>
</dbReference>
<keyword evidence="5" id="KW-0238">DNA-binding</keyword>
<evidence type="ECO:0000256" key="1">
    <source>
        <dbReference type="ARBA" id="ARBA00004123"/>
    </source>
</evidence>
<dbReference type="AlphaFoldDB" id="A0A1L9TFA8"/>
<dbReference type="Pfam" id="PF00172">
    <property type="entry name" value="Zn_clus"/>
    <property type="match status" value="1"/>
</dbReference>
<accession>A0A1L9TFA8</accession>
<dbReference type="STRING" id="1036612.A0A1L9TFA8"/>
<reference evidence="11" key="1">
    <citation type="journal article" date="2017" name="Genome Biol.">
        <title>Comparative genomics reveals high biological diversity and specific adaptations in the industrially and medically important fungal genus Aspergillus.</title>
        <authorList>
            <person name="de Vries R.P."/>
            <person name="Riley R."/>
            <person name="Wiebenga A."/>
            <person name="Aguilar-Osorio G."/>
            <person name="Amillis S."/>
            <person name="Uchima C.A."/>
            <person name="Anderluh G."/>
            <person name="Asadollahi M."/>
            <person name="Askin M."/>
            <person name="Barry K."/>
            <person name="Battaglia E."/>
            <person name="Bayram O."/>
            <person name="Benocci T."/>
            <person name="Braus-Stromeyer S.A."/>
            <person name="Caldana C."/>
            <person name="Canovas D."/>
            <person name="Cerqueira G.C."/>
            <person name="Chen F."/>
            <person name="Chen W."/>
            <person name="Choi C."/>
            <person name="Clum A."/>
            <person name="Dos Santos R.A."/>
            <person name="Damasio A.R."/>
            <person name="Diallinas G."/>
            <person name="Emri T."/>
            <person name="Fekete E."/>
            <person name="Flipphi M."/>
            <person name="Freyberg S."/>
            <person name="Gallo A."/>
            <person name="Gournas C."/>
            <person name="Habgood R."/>
            <person name="Hainaut M."/>
            <person name="Harispe M.L."/>
            <person name="Henrissat B."/>
            <person name="Hilden K.S."/>
            <person name="Hope R."/>
            <person name="Hossain A."/>
            <person name="Karabika E."/>
            <person name="Karaffa L."/>
            <person name="Karanyi Z."/>
            <person name="Krasevec N."/>
            <person name="Kuo A."/>
            <person name="Kusch H."/>
            <person name="LaButti K."/>
            <person name="Lagendijk E.L."/>
            <person name="Lapidus A."/>
            <person name="Levasseur A."/>
            <person name="Lindquist E."/>
            <person name="Lipzen A."/>
            <person name="Logrieco A.F."/>
            <person name="MacCabe A."/>
            <person name="Maekelae M.R."/>
            <person name="Malavazi I."/>
            <person name="Melin P."/>
            <person name="Meyer V."/>
            <person name="Mielnichuk N."/>
            <person name="Miskei M."/>
            <person name="Molnar A.P."/>
            <person name="Mule G."/>
            <person name="Ngan C.Y."/>
            <person name="Orejas M."/>
            <person name="Orosz E."/>
            <person name="Ouedraogo J.P."/>
            <person name="Overkamp K.M."/>
            <person name="Park H.-S."/>
            <person name="Perrone G."/>
            <person name="Piumi F."/>
            <person name="Punt P.J."/>
            <person name="Ram A.F."/>
            <person name="Ramon A."/>
            <person name="Rauscher S."/>
            <person name="Record E."/>
            <person name="Riano-Pachon D.M."/>
            <person name="Robert V."/>
            <person name="Roehrig J."/>
            <person name="Ruller R."/>
            <person name="Salamov A."/>
            <person name="Salih N.S."/>
            <person name="Samson R.A."/>
            <person name="Sandor E."/>
            <person name="Sanguinetti M."/>
            <person name="Schuetze T."/>
            <person name="Sepcic K."/>
            <person name="Shelest E."/>
            <person name="Sherlock G."/>
            <person name="Sophianopoulou V."/>
            <person name="Squina F.M."/>
            <person name="Sun H."/>
            <person name="Susca A."/>
            <person name="Todd R.B."/>
            <person name="Tsang A."/>
            <person name="Unkles S.E."/>
            <person name="van de Wiele N."/>
            <person name="van Rossen-Uffink D."/>
            <person name="Oliveira J.V."/>
            <person name="Vesth T.C."/>
            <person name="Visser J."/>
            <person name="Yu J.-H."/>
            <person name="Zhou M."/>
            <person name="Andersen M.R."/>
            <person name="Archer D.B."/>
            <person name="Baker S.E."/>
            <person name="Benoit I."/>
            <person name="Brakhage A.A."/>
            <person name="Braus G.H."/>
            <person name="Fischer R."/>
            <person name="Frisvad J.C."/>
            <person name="Goldman G.H."/>
            <person name="Houbraken J."/>
            <person name="Oakley B."/>
            <person name="Pocsi I."/>
            <person name="Scazzocchio C."/>
            <person name="Seiboth B."/>
            <person name="vanKuyk P.A."/>
            <person name="Wortman J."/>
            <person name="Dyer P.S."/>
            <person name="Grigoriev I.V."/>
        </authorList>
    </citation>
    <scope>NUCLEOTIDE SEQUENCE [LARGE SCALE GENOMIC DNA]</scope>
    <source>
        <strain evidence="11">CBS 593.65</strain>
    </source>
</reference>
<evidence type="ECO:0000256" key="5">
    <source>
        <dbReference type="ARBA" id="ARBA00023125"/>
    </source>
</evidence>
<dbReference type="InterPro" id="IPR007219">
    <property type="entry name" value="XnlR_reg_dom"/>
</dbReference>
<dbReference type="GeneID" id="63758391"/>
<feature type="compositionally biased region" description="Polar residues" evidence="8">
    <location>
        <begin position="129"/>
        <end position="142"/>
    </location>
</feature>
<protein>
    <recommendedName>
        <fullName evidence="9">Zn(2)-C6 fungal-type domain-containing protein</fullName>
    </recommendedName>
</protein>
<dbReference type="Proteomes" id="UP000184356">
    <property type="component" value="Unassembled WGS sequence"/>
</dbReference>
<dbReference type="SUPFAM" id="SSF57701">
    <property type="entry name" value="Zn2/Cys6 DNA-binding domain"/>
    <property type="match status" value="1"/>
</dbReference>
<dbReference type="Gene3D" id="4.10.240.10">
    <property type="entry name" value="Zn(2)-C6 fungal-type DNA-binding domain"/>
    <property type="match status" value="1"/>
</dbReference>
<gene>
    <name evidence="10" type="ORF">ASPSYDRAFT_153767</name>
</gene>
<dbReference type="Pfam" id="PF04082">
    <property type="entry name" value="Fungal_trans"/>
    <property type="match status" value="1"/>
</dbReference>
<evidence type="ECO:0000256" key="8">
    <source>
        <dbReference type="SAM" id="MobiDB-lite"/>
    </source>
</evidence>